<feature type="transmembrane region" description="Helical" evidence="1">
    <location>
        <begin position="92"/>
        <end position="112"/>
    </location>
</feature>
<dbReference type="PANTHER" id="PTHR30273:SF2">
    <property type="entry name" value="PROTEIN FECR"/>
    <property type="match status" value="1"/>
</dbReference>
<proteinExistence type="predicted"/>
<name>A0ABV6HGM7_9SPHI</name>
<evidence type="ECO:0000313" key="4">
    <source>
        <dbReference type="EMBL" id="MFC0318050.1"/>
    </source>
</evidence>
<reference evidence="4 5" key="1">
    <citation type="submission" date="2024-09" db="EMBL/GenBank/DDBJ databases">
        <authorList>
            <person name="Sun Q."/>
            <person name="Mori K."/>
        </authorList>
    </citation>
    <scope>NUCLEOTIDE SEQUENCE [LARGE SCALE GENOMIC DNA]</scope>
    <source>
        <strain evidence="4 5">CCM 7765</strain>
    </source>
</reference>
<comment type="caution">
    <text evidence="4">The sequence shown here is derived from an EMBL/GenBank/DDBJ whole genome shotgun (WGS) entry which is preliminary data.</text>
</comment>
<protein>
    <submittedName>
        <fullName evidence="4">FecR domain-containing protein</fullName>
    </submittedName>
</protein>
<dbReference type="Pfam" id="PF04773">
    <property type="entry name" value="FecR"/>
    <property type="match status" value="1"/>
</dbReference>
<dbReference type="Pfam" id="PF16344">
    <property type="entry name" value="FecR_C"/>
    <property type="match status" value="1"/>
</dbReference>
<keyword evidence="1" id="KW-0812">Transmembrane</keyword>
<dbReference type="Proteomes" id="UP001589774">
    <property type="component" value="Unassembled WGS sequence"/>
</dbReference>
<dbReference type="PANTHER" id="PTHR30273">
    <property type="entry name" value="PERIPLASMIC SIGNAL SENSOR AND SIGMA FACTOR ACTIVATOR FECR-RELATED"/>
    <property type="match status" value="1"/>
</dbReference>
<dbReference type="InterPro" id="IPR012373">
    <property type="entry name" value="Ferrdict_sens_TM"/>
</dbReference>
<dbReference type="RefSeq" id="WP_130856146.1">
    <property type="nucleotide sequence ID" value="NZ_JBHLWO010000001.1"/>
</dbReference>
<dbReference type="Gene3D" id="2.60.120.1440">
    <property type="match status" value="1"/>
</dbReference>
<dbReference type="Gene3D" id="3.55.50.30">
    <property type="match status" value="1"/>
</dbReference>
<evidence type="ECO:0000256" key="1">
    <source>
        <dbReference type="SAM" id="Phobius"/>
    </source>
</evidence>
<dbReference type="EMBL" id="JBHLWO010000001">
    <property type="protein sequence ID" value="MFC0318050.1"/>
    <property type="molecule type" value="Genomic_DNA"/>
</dbReference>
<keyword evidence="5" id="KW-1185">Reference proteome</keyword>
<dbReference type="InterPro" id="IPR006860">
    <property type="entry name" value="FecR"/>
</dbReference>
<evidence type="ECO:0000313" key="5">
    <source>
        <dbReference type="Proteomes" id="UP001589774"/>
    </source>
</evidence>
<feature type="domain" description="Protein FecR C-terminal" evidence="3">
    <location>
        <begin position="331"/>
        <end position="398"/>
    </location>
</feature>
<evidence type="ECO:0000259" key="2">
    <source>
        <dbReference type="Pfam" id="PF04773"/>
    </source>
</evidence>
<feature type="domain" description="FecR protein" evidence="2">
    <location>
        <begin position="193"/>
        <end position="288"/>
    </location>
</feature>
<keyword evidence="1" id="KW-0472">Membrane</keyword>
<evidence type="ECO:0000259" key="3">
    <source>
        <dbReference type="Pfam" id="PF16344"/>
    </source>
</evidence>
<dbReference type="InterPro" id="IPR032508">
    <property type="entry name" value="FecR_C"/>
</dbReference>
<accession>A0ABV6HGM7</accession>
<keyword evidence="1" id="KW-1133">Transmembrane helix</keyword>
<organism evidence="4 5">
    <name type="scientific">Olivibacter oleidegradans</name>
    <dbReference type="NCBI Taxonomy" id="760123"/>
    <lineage>
        <taxon>Bacteria</taxon>
        <taxon>Pseudomonadati</taxon>
        <taxon>Bacteroidota</taxon>
        <taxon>Sphingobacteriia</taxon>
        <taxon>Sphingobacteriales</taxon>
        <taxon>Sphingobacteriaceae</taxon>
        <taxon>Olivibacter</taxon>
    </lineage>
</organism>
<sequence length="400" mass="44863">MTKDRLLLLLTAYLEDNLLPEDYRVLVDYLHEKGHEQVLDEAIVSIMDELDLTTDMPIPSDEIYQGIIQDSRFKESAHLSFQRKRHPKKRPWLLVATAAIGLILVLFGGWFLSYVNNGSTNWQTSSVASSNITPGGKKAILTLADGTCIALDSTANKEVAVQGNMHIRATRGRLIYASDVKKSKESNQELLNTIATPTGGEYQVVLPDGTKVWLNSASSISYPLVFSENERRLSMKGEVYFEVAADKSNPFVVDVAGVQIDVLGTHFNVCAYADDKLIKTTLVQGSVQVRRGEERHLLKPGQQAQTSLTAEKTEIVSVDLEETLAWKNGNFFFNSEPLERVMKKISRWYDVEIEYKGNFEGKRLDGTISKAEDIRQLLAGFEKTKIARFTIKGRRVIVMN</sequence>
<gene>
    <name evidence="4" type="ORF">ACFFI0_07005</name>
</gene>